<evidence type="ECO:0000313" key="1">
    <source>
        <dbReference type="EMBL" id="KAL2322619.1"/>
    </source>
</evidence>
<sequence>MPEHLTSKTNNVGHTATQIFIMSHEGLVKESSDWLKETSNSCSEVAALIVGMSFAMSSSVPGRTTRGKLDLQGECDSPDIPERMGYDETEWVTFWEDFRKCASEDKCGAAGMSDVRGVTNGIRVGPLTQYGVVRGRTKQKLVGL</sequence>
<organism evidence="1 2">
    <name type="scientific">Flemingia macrophylla</name>
    <dbReference type="NCBI Taxonomy" id="520843"/>
    <lineage>
        <taxon>Eukaryota</taxon>
        <taxon>Viridiplantae</taxon>
        <taxon>Streptophyta</taxon>
        <taxon>Embryophyta</taxon>
        <taxon>Tracheophyta</taxon>
        <taxon>Spermatophyta</taxon>
        <taxon>Magnoliopsida</taxon>
        <taxon>eudicotyledons</taxon>
        <taxon>Gunneridae</taxon>
        <taxon>Pentapetalae</taxon>
        <taxon>rosids</taxon>
        <taxon>fabids</taxon>
        <taxon>Fabales</taxon>
        <taxon>Fabaceae</taxon>
        <taxon>Papilionoideae</taxon>
        <taxon>50 kb inversion clade</taxon>
        <taxon>NPAAA clade</taxon>
        <taxon>indigoferoid/millettioid clade</taxon>
        <taxon>Phaseoleae</taxon>
        <taxon>Flemingia</taxon>
    </lineage>
</organism>
<comment type="caution">
    <text evidence="1">The sequence shown here is derived from an EMBL/GenBank/DDBJ whole genome shotgun (WGS) entry which is preliminary data.</text>
</comment>
<accession>A0ABD1LGG8</accession>
<reference evidence="1 2" key="1">
    <citation type="submission" date="2024-08" db="EMBL/GenBank/DDBJ databases">
        <title>Insights into the chromosomal genome structure of Flemingia macrophylla.</title>
        <authorList>
            <person name="Ding Y."/>
            <person name="Zhao Y."/>
            <person name="Bi W."/>
            <person name="Wu M."/>
            <person name="Zhao G."/>
            <person name="Gong Y."/>
            <person name="Li W."/>
            <person name="Zhang P."/>
        </authorList>
    </citation>
    <scope>NUCLEOTIDE SEQUENCE [LARGE SCALE GENOMIC DNA]</scope>
    <source>
        <strain evidence="1">DYQJB</strain>
        <tissue evidence="1">Leaf</tissue>
    </source>
</reference>
<evidence type="ECO:0000313" key="2">
    <source>
        <dbReference type="Proteomes" id="UP001603857"/>
    </source>
</evidence>
<dbReference type="PANTHER" id="PTHR24177">
    <property type="entry name" value="CASKIN"/>
    <property type="match status" value="1"/>
</dbReference>
<gene>
    <name evidence="1" type="ORF">Fmac_026998</name>
</gene>
<keyword evidence="2" id="KW-1185">Reference proteome</keyword>
<protein>
    <submittedName>
        <fullName evidence="1">Uncharacterized protein</fullName>
    </submittedName>
</protein>
<dbReference type="AlphaFoldDB" id="A0ABD1LGG8"/>
<dbReference type="Proteomes" id="UP001603857">
    <property type="component" value="Unassembled WGS sequence"/>
</dbReference>
<dbReference type="EMBL" id="JBGMDY010000009">
    <property type="protein sequence ID" value="KAL2322619.1"/>
    <property type="molecule type" value="Genomic_DNA"/>
</dbReference>
<name>A0ABD1LGG8_9FABA</name>
<proteinExistence type="predicted"/>
<dbReference type="PANTHER" id="PTHR24177:SF187">
    <property type="entry name" value="ANKYRIN REPEAT PROTEIN"/>
    <property type="match status" value="1"/>
</dbReference>